<gene>
    <name evidence="2" type="ORF">SISNIDRAFT_202360</name>
</gene>
<proteinExistence type="predicted"/>
<feature type="compositionally biased region" description="Basic and acidic residues" evidence="1">
    <location>
        <begin position="18"/>
        <end position="27"/>
    </location>
</feature>
<keyword evidence="3" id="KW-1185">Reference proteome</keyword>
<feature type="compositionally biased region" description="Pro residues" evidence="1">
    <location>
        <begin position="39"/>
        <end position="53"/>
    </location>
</feature>
<evidence type="ECO:0000256" key="1">
    <source>
        <dbReference type="SAM" id="MobiDB-lite"/>
    </source>
</evidence>
<organism evidence="2 3">
    <name type="scientific">Sistotremastrum niveocremeum HHB9708</name>
    <dbReference type="NCBI Taxonomy" id="1314777"/>
    <lineage>
        <taxon>Eukaryota</taxon>
        <taxon>Fungi</taxon>
        <taxon>Dikarya</taxon>
        <taxon>Basidiomycota</taxon>
        <taxon>Agaricomycotina</taxon>
        <taxon>Agaricomycetes</taxon>
        <taxon>Sistotremastrales</taxon>
        <taxon>Sistotremastraceae</taxon>
        <taxon>Sertulicium</taxon>
        <taxon>Sertulicium niveocremeum</taxon>
    </lineage>
</organism>
<evidence type="ECO:0000313" key="3">
    <source>
        <dbReference type="Proteomes" id="UP000076722"/>
    </source>
</evidence>
<name>A0A164ZR49_9AGAM</name>
<evidence type="ECO:0000313" key="2">
    <source>
        <dbReference type="EMBL" id="KZS97975.1"/>
    </source>
</evidence>
<sequence>MSVRTHHTIHSHGRGSRRSVDRVENHSHHGNNNKTYYYSPPPPQTAASPPSPPRYGRTTYISAPPRSSYSQSSSSGHGHGSRRSSEGSHGRSSSEYRMTNPGTRRASESSYARPTVHAAAQPVYREAPATIRSNANERYRHPAEKTVRYRATDHRGNQVPVMGPKTDYRDEHVSMGERWRRLLGMGPKPQHSSSTRQRTVSQPSVRQRHVYVV</sequence>
<feature type="compositionally biased region" description="Polar residues" evidence="1">
    <location>
        <begin position="190"/>
        <end position="205"/>
    </location>
</feature>
<feature type="compositionally biased region" description="Basic residues" evidence="1">
    <location>
        <begin position="1"/>
        <end position="17"/>
    </location>
</feature>
<protein>
    <submittedName>
        <fullName evidence="2">Uncharacterized protein</fullName>
    </submittedName>
</protein>
<feature type="compositionally biased region" description="Low complexity" evidence="1">
    <location>
        <begin position="66"/>
        <end position="76"/>
    </location>
</feature>
<feature type="region of interest" description="Disordered" evidence="1">
    <location>
        <begin position="1"/>
        <end position="138"/>
    </location>
</feature>
<reference evidence="2 3" key="1">
    <citation type="journal article" date="2016" name="Mol. Biol. Evol.">
        <title>Comparative Genomics of Early-Diverging Mushroom-Forming Fungi Provides Insights into the Origins of Lignocellulose Decay Capabilities.</title>
        <authorList>
            <person name="Nagy L.G."/>
            <person name="Riley R."/>
            <person name="Tritt A."/>
            <person name="Adam C."/>
            <person name="Daum C."/>
            <person name="Floudas D."/>
            <person name="Sun H."/>
            <person name="Yadav J.S."/>
            <person name="Pangilinan J."/>
            <person name="Larsson K.H."/>
            <person name="Matsuura K."/>
            <person name="Barry K."/>
            <person name="Labutti K."/>
            <person name="Kuo R."/>
            <person name="Ohm R.A."/>
            <person name="Bhattacharya S.S."/>
            <person name="Shirouzu T."/>
            <person name="Yoshinaga Y."/>
            <person name="Martin F.M."/>
            <person name="Grigoriev I.V."/>
            <person name="Hibbett D.S."/>
        </authorList>
    </citation>
    <scope>NUCLEOTIDE SEQUENCE [LARGE SCALE GENOMIC DNA]</scope>
    <source>
        <strain evidence="2 3">HHB9708</strain>
    </source>
</reference>
<dbReference type="EMBL" id="KV419396">
    <property type="protein sequence ID" value="KZS97975.1"/>
    <property type="molecule type" value="Genomic_DNA"/>
</dbReference>
<feature type="region of interest" description="Disordered" evidence="1">
    <location>
        <begin position="183"/>
        <end position="213"/>
    </location>
</feature>
<feature type="compositionally biased region" description="Basic and acidic residues" evidence="1">
    <location>
        <begin position="83"/>
        <end position="94"/>
    </location>
</feature>
<dbReference type="Proteomes" id="UP000076722">
    <property type="component" value="Unassembled WGS sequence"/>
</dbReference>
<dbReference type="AlphaFoldDB" id="A0A164ZR49"/>
<accession>A0A164ZR49</accession>